<dbReference type="Pfam" id="PF16158">
    <property type="entry name" value="N_BRCA1_IG"/>
    <property type="match status" value="1"/>
</dbReference>
<protein>
    <recommendedName>
        <fullName evidence="2">Nbr1 FW domain-containing protein</fullName>
    </recommendedName>
</protein>
<name>A0A7W8AAB5_9ACTN</name>
<organism evidence="3 4">
    <name type="scientific">Nonomuraea endophytica</name>
    <dbReference type="NCBI Taxonomy" id="714136"/>
    <lineage>
        <taxon>Bacteria</taxon>
        <taxon>Bacillati</taxon>
        <taxon>Actinomycetota</taxon>
        <taxon>Actinomycetes</taxon>
        <taxon>Streptosporangiales</taxon>
        <taxon>Streptosporangiaceae</taxon>
        <taxon>Nonomuraea</taxon>
    </lineage>
</organism>
<dbReference type="Proteomes" id="UP000568380">
    <property type="component" value="Unassembled WGS sequence"/>
</dbReference>
<dbReference type="EMBL" id="JACHIN010000012">
    <property type="protein sequence ID" value="MBB5081979.1"/>
    <property type="molecule type" value="Genomic_DNA"/>
</dbReference>
<keyword evidence="4" id="KW-1185">Reference proteome</keyword>
<evidence type="ECO:0000259" key="2">
    <source>
        <dbReference type="Pfam" id="PF16158"/>
    </source>
</evidence>
<reference evidence="3 4" key="1">
    <citation type="submission" date="2020-08" db="EMBL/GenBank/DDBJ databases">
        <title>Genomic Encyclopedia of Type Strains, Phase IV (KMG-IV): sequencing the most valuable type-strain genomes for metagenomic binning, comparative biology and taxonomic classification.</title>
        <authorList>
            <person name="Goeker M."/>
        </authorList>
    </citation>
    <scope>NUCLEOTIDE SEQUENCE [LARGE SCALE GENOMIC DNA]</scope>
    <source>
        <strain evidence="3 4">DSM 45385</strain>
    </source>
</reference>
<keyword evidence="1" id="KW-0812">Transmembrane</keyword>
<dbReference type="InterPro" id="IPR032350">
    <property type="entry name" value="Nbr1_FW"/>
</dbReference>
<dbReference type="InterPro" id="IPR013783">
    <property type="entry name" value="Ig-like_fold"/>
</dbReference>
<dbReference type="GO" id="GO:0005975">
    <property type="term" value="P:carbohydrate metabolic process"/>
    <property type="evidence" value="ECO:0007669"/>
    <property type="project" value="UniProtKB-ARBA"/>
</dbReference>
<proteinExistence type="predicted"/>
<accession>A0A7W8AAB5</accession>
<gene>
    <name evidence="3" type="ORF">HNR40_007474</name>
</gene>
<dbReference type="Gene3D" id="2.60.40.10">
    <property type="entry name" value="Immunoglobulins"/>
    <property type="match status" value="1"/>
</dbReference>
<evidence type="ECO:0000313" key="4">
    <source>
        <dbReference type="Proteomes" id="UP000568380"/>
    </source>
</evidence>
<evidence type="ECO:0000313" key="3">
    <source>
        <dbReference type="EMBL" id="MBB5081979.1"/>
    </source>
</evidence>
<comment type="caution">
    <text evidence="3">The sequence shown here is derived from an EMBL/GenBank/DDBJ whole genome shotgun (WGS) entry which is preliminary data.</text>
</comment>
<feature type="domain" description="Nbr1 FW" evidence="2">
    <location>
        <begin position="208"/>
        <end position="299"/>
    </location>
</feature>
<dbReference type="CDD" id="cd14947">
    <property type="entry name" value="NBR1_like"/>
    <property type="match status" value="1"/>
</dbReference>
<keyword evidence="1" id="KW-0472">Membrane</keyword>
<dbReference type="AlphaFoldDB" id="A0A7W8AAB5"/>
<evidence type="ECO:0000256" key="1">
    <source>
        <dbReference type="SAM" id="Phobius"/>
    </source>
</evidence>
<keyword evidence="1" id="KW-1133">Transmembrane helix</keyword>
<feature type="transmembrane region" description="Helical" evidence="1">
    <location>
        <begin position="137"/>
        <end position="158"/>
    </location>
</feature>
<dbReference type="RefSeq" id="WP_184969804.1">
    <property type="nucleotide sequence ID" value="NZ_JACHIN010000012.1"/>
</dbReference>
<sequence length="314" mass="33121">MDDRRARAEAIEDFAATLRELRNSVGNPPFREMSGRSGAISHTTLHEAVKANRLPSWETTVEFVKACGGDPAAYREEWERANLAVRSVSAVELRAGLATEPQVEARAGLATEPQEPWPAGDVVPPVSVRGSGGRLRAAVIAGAGAVVLGAVVVVVVVVSRGSTPGPNPSVDGASVALSSAGCPVGRSNPPPASPLYKGDAAVFVADVTLPDCMHVGAGETLTKVWRLKNAGSVLWKGYSLQRLDPAQQADQCRTVAAVPIQDTLPGEMVEIQTVITTPMKPGLCYARFKMVNAEGKVVFPGSRPVTFQIIVNKR</sequence>